<comment type="similarity">
    <text evidence="1">Belongs to the LysR transcriptional regulatory family.</text>
</comment>
<dbReference type="PROSITE" id="PS50931">
    <property type="entry name" value="HTH_LYSR"/>
    <property type="match status" value="1"/>
</dbReference>
<dbReference type="Proteomes" id="UP000248021">
    <property type="component" value="Unassembled WGS sequence"/>
</dbReference>
<evidence type="ECO:0000256" key="1">
    <source>
        <dbReference type="ARBA" id="ARBA00009437"/>
    </source>
</evidence>
<protein>
    <submittedName>
        <fullName evidence="6">DNA-binding transcriptional LysR family regulator</fullName>
    </submittedName>
</protein>
<dbReference type="Pfam" id="PF00126">
    <property type="entry name" value="HTH_1"/>
    <property type="match status" value="1"/>
</dbReference>
<sequence>MPEAQHLRWNLRHLAYVAEAGKVGSIAAAAERLQVSQAAVSGAINNIEEMFGVRIFHRQPGRGLSLTLAGTTFLVQVETLLQQAKRLEESAALLSTRLSGTIRLGCFPTAVPHIVPSIMEGMKNKYPAISLELHEATIAELVELLKRGTIDVALTYNLSLDDSVTFERLFSVYQHVALSDHDDLAQRDVVSLRDLAQKPMILLDLPVCRERILDAYRTLNLKPKIHFQTASTTVVERLVASGQGYAMLGFRPQPNTYDATGRIKFLRLTEQLPQIDFGLALARNAKLSRALDAFLGLVRSRSPKWSFS</sequence>
<dbReference type="InterPro" id="IPR036390">
    <property type="entry name" value="WH_DNA-bd_sf"/>
</dbReference>
<reference evidence="6 7" key="1">
    <citation type="submission" date="2018-05" db="EMBL/GenBank/DDBJ databases">
        <title>Genomic Encyclopedia of Type Strains, Phase IV (KMG-IV): sequencing the most valuable type-strain genomes for metagenomic binning, comparative biology and taxonomic classification.</title>
        <authorList>
            <person name="Goeker M."/>
        </authorList>
    </citation>
    <scope>NUCLEOTIDE SEQUENCE [LARGE SCALE GENOMIC DNA]</scope>
    <source>
        <strain evidence="6 7">DSM 6462</strain>
    </source>
</reference>
<dbReference type="Gene3D" id="3.40.190.10">
    <property type="entry name" value="Periplasmic binding protein-like II"/>
    <property type="match status" value="2"/>
</dbReference>
<keyword evidence="7" id="KW-1185">Reference proteome</keyword>
<name>A0A2V3U2R0_9HYPH</name>
<accession>A0A2V3U2R0</accession>
<dbReference type="RefSeq" id="WP_110376299.1">
    <property type="nucleotide sequence ID" value="NZ_JAHBRY010000001.1"/>
</dbReference>
<organism evidence="6 7">
    <name type="scientific">Chelatococcus asaccharovorans</name>
    <dbReference type="NCBI Taxonomy" id="28210"/>
    <lineage>
        <taxon>Bacteria</taxon>
        <taxon>Pseudomonadati</taxon>
        <taxon>Pseudomonadota</taxon>
        <taxon>Alphaproteobacteria</taxon>
        <taxon>Hyphomicrobiales</taxon>
        <taxon>Chelatococcaceae</taxon>
        <taxon>Chelatococcus</taxon>
    </lineage>
</organism>
<evidence type="ECO:0000313" key="6">
    <source>
        <dbReference type="EMBL" id="PXW56579.1"/>
    </source>
</evidence>
<dbReference type="PANTHER" id="PTHR30346">
    <property type="entry name" value="TRANSCRIPTIONAL DUAL REGULATOR HCAR-RELATED"/>
    <property type="match status" value="1"/>
</dbReference>
<dbReference type="OrthoDB" id="8679465at2"/>
<keyword evidence="2" id="KW-0805">Transcription regulation</keyword>
<feature type="domain" description="HTH lysR-type" evidence="5">
    <location>
        <begin position="9"/>
        <end position="67"/>
    </location>
</feature>
<evidence type="ECO:0000256" key="2">
    <source>
        <dbReference type="ARBA" id="ARBA00023015"/>
    </source>
</evidence>
<keyword evidence="4" id="KW-0804">Transcription</keyword>
<evidence type="ECO:0000313" key="7">
    <source>
        <dbReference type="Proteomes" id="UP000248021"/>
    </source>
</evidence>
<dbReference type="EMBL" id="QJJK01000008">
    <property type="protein sequence ID" value="PXW56579.1"/>
    <property type="molecule type" value="Genomic_DNA"/>
</dbReference>
<proteinExistence type="inferred from homology"/>
<keyword evidence="3 6" id="KW-0238">DNA-binding</keyword>
<dbReference type="GO" id="GO:0032993">
    <property type="term" value="C:protein-DNA complex"/>
    <property type="evidence" value="ECO:0007669"/>
    <property type="project" value="TreeGrafter"/>
</dbReference>
<evidence type="ECO:0000256" key="4">
    <source>
        <dbReference type="ARBA" id="ARBA00023163"/>
    </source>
</evidence>
<dbReference type="SUPFAM" id="SSF53850">
    <property type="entry name" value="Periplasmic binding protein-like II"/>
    <property type="match status" value="1"/>
</dbReference>
<dbReference type="SUPFAM" id="SSF46785">
    <property type="entry name" value="Winged helix' DNA-binding domain"/>
    <property type="match status" value="1"/>
</dbReference>
<dbReference type="GO" id="GO:0003677">
    <property type="term" value="F:DNA binding"/>
    <property type="evidence" value="ECO:0007669"/>
    <property type="project" value="UniProtKB-KW"/>
</dbReference>
<dbReference type="GO" id="GO:0003700">
    <property type="term" value="F:DNA-binding transcription factor activity"/>
    <property type="evidence" value="ECO:0007669"/>
    <property type="project" value="InterPro"/>
</dbReference>
<evidence type="ECO:0000259" key="5">
    <source>
        <dbReference type="PROSITE" id="PS50931"/>
    </source>
</evidence>
<dbReference type="InterPro" id="IPR036388">
    <property type="entry name" value="WH-like_DNA-bd_sf"/>
</dbReference>
<gene>
    <name evidence="6" type="ORF">C7450_108331</name>
</gene>
<evidence type="ECO:0000256" key="3">
    <source>
        <dbReference type="ARBA" id="ARBA00023125"/>
    </source>
</evidence>
<dbReference type="InterPro" id="IPR000847">
    <property type="entry name" value="LysR_HTH_N"/>
</dbReference>
<dbReference type="PRINTS" id="PR00039">
    <property type="entry name" value="HTHLYSR"/>
</dbReference>
<dbReference type="Pfam" id="PF03466">
    <property type="entry name" value="LysR_substrate"/>
    <property type="match status" value="1"/>
</dbReference>
<comment type="caution">
    <text evidence="6">The sequence shown here is derived from an EMBL/GenBank/DDBJ whole genome shotgun (WGS) entry which is preliminary data.</text>
</comment>
<dbReference type="PANTHER" id="PTHR30346:SF0">
    <property type="entry name" value="HCA OPERON TRANSCRIPTIONAL ACTIVATOR HCAR"/>
    <property type="match status" value="1"/>
</dbReference>
<dbReference type="Gene3D" id="1.10.10.10">
    <property type="entry name" value="Winged helix-like DNA-binding domain superfamily/Winged helix DNA-binding domain"/>
    <property type="match status" value="1"/>
</dbReference>
<dbReference type="AlphaFoldDB" id="A0A2V3U2R0"/>
<dbReference type="InterPro" id="IPR005119">
    <property type="entry name" value="LysR_subst-bd"/>
</dbReference>